<evidence type="ECO:0000256" key="5">
    <source>
        <dbReference type="SAM" id="MobiDB-lite"/>
    </source>
</evidence>
<reference evidence="7" key="1">
    <citation type="journal article" date="2021" name="Open Biol.">
        <title>Shared evolutionary footprints suggest mitochondrial oxidative damage underlies multiple complex I losses in fungi.</title>
        <authorList>
            <person name="Schikora-Tamarit M.A."/>
            <person name="Marcet-Houben M."/>
            <person name="Nosek J."/>
            <person name="Gabaldon T."/>
        </authorList>
    </citation>
    <scope>NUCLEOTIDE SEQUENCE</scope>
    <source>
        <strain evidence="7">CBS6341</strain>
    </source>
</reference>
<evidence type="ECO:0000256" key="3">
    <source>
        <dbReference type="ARBA" id="ARBA00022833"/>
    </source>
</evidence>
<reference evidence="7" key="2">
    <citation type="submission" date="2021-01" db="EMBL/GenBank/DDBJ databases">
        <authorList>
            <person name="Schikora-Tamarit M.A."/>
        </authorList>
    </citation>
    <scope>NUCLEOTIDE SEQUENCE</scope>
    <source>
        <strain evidence="7">CBS6341</strain>
    </source>
</reference>
<evidence type="ECO:0000313" key="8">
    <source>
        <dbReference type="Proteomes" id="UP000769528"/>
    </source>
</evidence>
<feature type="compositionally biased region" description="Basic and acidic residues" evidence="5">
    <location>
        <begin position="482"/>
        <end position="496"/>
    </location>
</feature>
<feature type="region of interest" description="Disordered" evidence="5">
    <location>
        <begin position="1"/>
        <end position="25"/>
    </location>
</feature>
<dbReference type="PANTHER" id="PTHR15710">
    <property type="entry name" value="E3 UBIQUITIN-PROTEIN LIGASE PRAJA"/>
    <property type="match status" value="1"/>
</dbReference>
<comment type="caution">
    <text evidence="7">The sequence shown here is derived from an EMBL/GenBank/DDBJ whole genome shotgun (WGS) entry which is preliminary data.</text>
</comment>
<name>A0A9P8PKU6_9ASCO</name>
<dbReference type="EMBL" id="JAEUBF010000948">
    <property type="protein sequence ID" value="KAH3673687.1"/>
    <property type="molecule type" value="Genomic_DNA"/>
</dbReference>
<dbReference type="GO" id="GO:0008270">
    <property type="term" value="F:zinc ion binding"/>
    <property type="evidence" value="ECO:0007669"/>
    <property type="project" value="UniProtKB-KW"/>
</dbReference>
<feature type="region of interest" description="Disordered" evidence="5">
    <location>
        <begin position="230"/>
        <end position="284"/>
    </location>
</feature>
<dbReference type="Pfam" id="PF13639">
    <property type="entry name" value="zf-RING_2"/>
    <property type="match status" value="1"/>
</dbReference>
<dbReference type="Proteomes" id="UP000769528">
    <property type="component" value="Unassembled WGS sequence"/>
</dbReference>
<feature type="compositionally biased region" description="Polar residues" evidence="5">
    <location>
        <begin position="266"/>
        <end position="277"/>
    </location>
</feature>
<evidence type="ECO:0000259" key="6">
    <source>
        <dbReference type="PROSITE" id="PS50089"/>
    </source>
</evidence>
<proteinExistence type="predicted"/>
<evidence type="ECO:0000256" key="1">
    <source>
        <dbReference type="ARBA" id="ARBA00022723"/>
    </source>
</evidence>
<sequence length="538" mass="60371">MERDDSPEEQQNVPPTTNNNPPPYVIFQIGEGSNENLVFNLPSVLAQQQNDTSNTANRYSDLADIQRNMVVQVSYVYNQTQVAPQAQRNDSNGPPSSGQGTATNNNNQQDPQPRRGTIVLNVPDFPSNRSDGQINAMIEFATSLALSTIAANGFTGATKSIKKETFEKFPVLKRNEVHDSNCAICFEEFTFPKRTLASEMNDSMINLHKNLKTKGENGPNIKRRRLDYISGSTSSEGNSASETRGVQEPSIRNDEQSQQEHQQESNWDNSTTRQSSNEESEEVEYGHEPLELPCKHVFGRSCIYEWLKKNNSCPLCRTVIHDDSEAPGVPESINVPNIANLLNPGTRERPTVIYLDRNTNTLTTRESAENRTPSENLRSLRGFVNQPSATAPRNQEVRDLLGSLDSSASNMGSMFAMGVASRRTRDGVETVNLDNNRNEFSDTDLFSADRRRFIRSRLIERLNQRNENSQRRSNLETGDTESSPRDQQNNDRRDITAAEDESRETIERNESRNSGNADNSTREDAEPENDNRDSGQTT</sequence>
<evidence type="ECO:0000256" key="2">
    <source>
        <dbReference type="ARBA" id="ARBA00022771"/>
    </source>
</evidence>
<dbReference type="InterPro" id="IPR001841">
    <property type="entry name" value="Znf_RING"/>
</dbReference>
<feature type="region of interest" description="Disordered" evidence="5">
    <location>
        <begin position="83"/>
        <end position="116"/>
    </location>
</feature>
<feature type="compositionally biased region" description="Low complexity" evidence="5">
    <location>
        <begin position="230"/>
        <end position="243"/>
    </location>
</feature>
<dbReference type="OrthoDB" id="8062037at2759"/>
<feature type="compositionally biased region" description="Basic and acidic residues" evidence="5">
    <location>
        <begin position="464"/>
        <end position="474"/>
    </location>
</feature>
<keyword evidence="1" id="KW-0479">Metal-binding</keyword>
<gene>
    <name evidence="7" type="ORF">WICMUC_003503</name>
</gene>
<feature type="domain" description="RING-type" evidence="6">
    <location>
        <begin position="292"/>
        <end position="317"/>
    </location>
</feature>
<evidence type="ECO:0000313" key="7">
    <source>
        <dbReference type="EMBL" id="KAH3673687.1"/>
    </source>
</evidence>
<evidence type="ECO:0000256" key="4">
    <source>
        <dbReference type="PROSITE-ProRule" id="PRU00175"/>
    </source>
</evidence>
<keyword evidence="2 4" id="KW-0863">Zinc-finger</keyword>
<organism evidence="7 8">
    <name type="scientific">Wickerhamomyces mucosus</name>
    <dbReference type="NCBI Taxonomy" id="1378264"/>
    <lineage>
        <taxon>Eukaryota</taxon>
        <taxon>Fungi</taxon>
        <taxon>Dikarya</taxon>
        <taxon>Ascomycota</taxon>
        <taxon>Saccharomycotina</taxon>
        <taxon>Saccharomycetes</taxon>
        <taxon>Phaffomycetales</taxon>
        <taxon>Wickerhamomycetaceae</taxon>
        <taxon>Wickerhamomyces</taxon>
    </lineage>
</organism>
<feature type="compositionally biased region" description="Basic and acidic residues" evidence="5">
    <location>
        <begin position="520"/>
        <end position="538"/>
    </location>
</feature>
<dbReference type="PROSITE" id="PS50089">
    <property type="entry name" value="ZF_RING_2"/>
    <property type="match status" value="1"/>
</dbReference>
<dbReference type="InterPro" id="IPR013083">
    <property type="entry name" value="Znf_RING/FYVE/PHD"/>
</dbReference>
<dbReference type="SUPFAM" id="SSF57850">
    <property type="entry name" value="RING/U-box"/>
    <property type="match status" value="1"/>
</dbReference>
<feature type="region of interest" description="Disordered" evidence="5">
    <location>
        <begin position="464"/>
        <end position="538"/>
    </location>
</feature>
<keyword evidence="3" id="KW-0862">Zinc</keyword>
<dbReference type="AlphaFoldDB" id="A0A9P8PKU6"/>
<keyword evidence="8" id="KW-1185">Reference proteome</keyword>
<feature type="compositionally biased region" description="Polar residues" evidence="5">
    <location>
        <begin position="83"/>
        <end position="103"/>
    </location>
</feature>
<dbReference type="Gene3D" id="3.30.40.10">
    <property type="entry name" value="Zinc/RING finger domain, C3HC4 (zinc finger)"/>
    <property type="match status" value="1"/>
</dbReference>
<accession>A0A9P8PKU6</accession>
<protein>
    <recommendedName>
        <fullName evidence="6">RING-type domain-containing protein</fullName>
    </recommendedName>
</protein>